<evidence type="ECO:0000256" key="4">
    <source>
        <dbReference type="SAM" id="MobiDB-lite"/>
    </source>
</evidence>
<accession>A0AA85JRM1</accession>
<protein>
    <recommendedName>
        <fullName evidence="7">Nuclear pore complex protein</fullName>
    </recommendedName>
</protein>
<dbReference type="PANTHER" id="PTHR13405:SF11">
    <property type="entry name" value="NUCLEAR PORE COMPLEX PROTEIN NUP133"/>
    <property type="match status" value="1"/>
</dbReference>
<evidence type="ECO:0008006" key="7">
    <source>
        <dbReference type="Google" id="ProtNLM"/>
    </source>
</evidence>
<dbReference type="GO" id="GO:0017056">
    <property type="term" value="F:structural constituent of nuclear pore"/>
    <property type="evidence" value="ECO:0007669"/>
    <property type="project" value="InterPro"/>
</dbReference>
<name>A0AA85JRM1_TRIRE</name>
<evidence type="ECO:0000313" key="5">
    <source>
        <dbReference type="Proteomes" id="UP000050795"/>
    </source>
</evidence>
<reference evidence="6" key="2">
    <citation type="submission" date="2023-11" db="UniProtKB">
        <authorList>
            <consortium name="WormBaseParasite"/>
        </authorList>
    </citation>
    <scope>IDENTIFICATION</scope>
</reference>
<dbReference type="WBParaSite" id="TREG1_37860.1">
    <property type="protein sequence ID" value="TREG1_37860.1"/>
    <property type="gene ID" value="TREG1_37860"/>
</dbReference>
<evidence type="ECO:0000256" key="2">
    <source>
        <dbReference type="ARBA" id="ARBA00022448"/>
    </source>
</evidence>
<dbReference type="GO" id="GO:0006606">
    <property type="term" value="P:protein import into nucleus"/>
    <property type="evidence" value="ECO:0007669"/>
    <property type="project" value="TreeGrafter"/>
</dbReference>
<proteinExistence type="predicted"/>
<dbReference type="Proteomes" id="UP000050795">
    <property type="component" value="Unassembled WGS sequence"/>
</dbReference>
<reference evidence="5" key="1">
    <citation type="submission" date="2022-06" db="EMBL/GenBank/DDBJ databases">
        <authorList>
            <person name="Berger JAMES D."/>
            <person name="Berger JAMES D."/>
        </authorList>
    </citation>
    <scope>NUCLEOTIDE SEQUENCE [LARGE SCALE GENOMIC DNA]</scope>
</reference>
<dbReference type="InterPro" id="IPR037624">
    <property type="entry name" value="Nup133-like"/>
</dbReference>
<keyword evidence="2" id="KW-0813">Transport</keyword>
<comment type="subcellular location">
    <subcellularLocation>
        <location evidence="1">Nucleus</location>
    </subcellularLocation>
</comment>
<dbReference type="Gene3D" id="1.25.40.700">
    <property type="match status" value="1"/>
</dbReference>
<evidence type="ECO:0000256" key="3">
    <source>
        <dbReference type="ARBA" id="ARBA00023242"/>
    </source>
</evidence>
<dbReference type="GO" id="GO:0016973">
    <property type="term" value="P:poly(A)+ mRNA export from nucleus"/>
    <property type="evidence" value="ECO:0007669"/>
    <property type="project" value="TreeGrafter"/>
</dbReference>
<evidence type="ECO:0000256" key="1">
    <source>
        <dbReference type="ARBA" id="ARBA00004123"/>
    </source>
</evidence>
<dbReference type="GO" id="GO:0000972">
    <property type="term" value="P:transcription-dependent tethering of RNA polymerase II gene DNA at nuclear periphery"/>
    <property type="evidence" value="ECO:0007669"/>
    <property type="project" value="TreeGrafter"/>
</dbReference>
<dbReference type="AlphaFoldDB" id="A0AA85JRM1"/>
<dbReference type="GO" id="GO:0031080">
    <property type="term" value="C:nuclear pore outer ring"/>
    <property type="evidence" value="ECO:0007669"/>
    <property type="project" value="TreeGrafter"/>
</dbReference>
<feature type="region of interest" description="Disordered" evidence="4">
    <location>
        <begin position="549"/>
        <end position="581"/>
    </location>
</feature>
<organism evidence="5 6">
    <name type="scientific">Trichobilharzia regenti</name>
    <name type="common">Nasal bird schistosome</name>
    <dbReference type="NCBI Taxonomy" id="157069"/>
    <lineage>
        <taxon>Eukaryota</taxon>
        <taxon>Metazoa</taxon>
        <taxon>Spiralia</taxon>
        <taxon>Lophotrochozoa</taxon>
        <taxon>Platyhelminthes</taxon>
        <taxon>Trematoda</taxon>
        <taxon>Digenea</taxon>
        <taxon>Strigeidida</taxon>
        <taxon>Schistosomatoidea</taxon>
        <taxon>Schistosomatidae</taxon>
        <taxon>Trichobilharzia</taxon>
    </lineage>
</organism>
<sequence>MSMNVTSSEGEIKSDTVINRSSVEFLIHVSRLIEAGVAEIVQYRETRLSSLLKTLESCNKMDESSRKVYYLPCWLTDEEPYGLGNVLLKLLNHLVKVGSNKSIMESETDHYHHMSNDEMISYHQLTNDCIKYAIDLIVVYYALQNNVHHVVELQHQQNNQTDIKNRIQAIQRLRRLKHWYASLREYLISIVGDQLHRPESALDLAEQFVDLDQIMRWCYLLEVQDEQYSLGAGAGGDELTSIALGNEADQRNRYHHHRLAAVLKRVPREWKLPDYALQWFLSNGERSRVQSLLALLHRSNAVLNATEVHDTTNLNPSNISSSNNSDMMISHQVINNTSIINDKKPLNISVMKNTHHDLNQPHSIVDTSINNSMLGVTSKINQSMQHKVDPISYQRIECDDPVEKFLHRKDVQIHAWPHLMSTGQFEKAATVLYEEASKLTYLTSDQLNSVKNQSKSMFNKNQLINQSYDRMELQKDYEQDNQRCPLISKIDGYLKWISLQELLDQNHVKSESIFDNTSSDSDPRFKRVLSIPVLVRLYVNNAACLNETMKTGGSSGSSSNHNDNNGDREDDDDGDNDNQSNDKHLLSEMIMHFRRAFILIDILQIVSDLRPNDDCHDPIEARDELLLHIWCQAIRMDEWSTSGDVHDPIEICTRSFICALVSDLFKNGVNVISLLPSPDQLFAADELADLTKDPQFHYLIESGFEHMRNILTSQKDTQDIVMTDICGV</sequence>
<keyword evidence="5" id="KW-1185">Reference proteome</keyword>
<evidence type="ECO:0000313" key="6">
    <source>
        <dbReference type="WBParaSite" id="TREG1_37860.1"/>
    </source>
</evidence>
<dbReference type="PANTHER" id="PTHR13405">
    <property type="entry name" value="NUCLEAR PORE COMPLEX PROTEIN NUP133"/>
    <property type="match status" value="1"/>
</dbReference>
<keyword evidence="3" id="KW-0539">Nucleus</keyword>